<dbReference type="FunFam" id="3.40.50.2300:FF:000145">
    <property type="entry name" value="Glutamate receptor, metabotropic"/>
    <property type="match status" value="1"/>
</dbReference>
<keyword evidence="10" id="KW-0807">Transducer</keyword>
<comment type="caution">
    <text evidence="15">The sequence shown here is derived from an EMBL/GenBank/DDBJ whole genome shotgun (WGS) entry which is preliminary data.</text>
</comment>
<evidence type="ECO:0000256" key="7">
    <source>
        <dbReference type="ARBA" id="ARBA00023136"/>
    </source>
</evidence>
<dbReference type="FunFam" id="2.10.50.30:FF:000001">
    <property type="entry name" value="metabotropic glutamate receptor 1"/>
    <property type="match status" value="1"/>
</dbReference>
<keyword evidence="9" id="KW-0325">Glycoprotein</keyword>
<dbReference type="InterPro" id="IPR000337">
    <property type="entry name" value="GPCR_3"/>
</dbReference>
<dbReference type="InterPro" id="IPR050726">
    <property type="entry name" value="mGluR"/>
</dbReference>
<dbReference type="Proteomes" id="UP000790347">
    <property type="component" value="Unassembled WGS sequence"/>
</dbReference>
<dbReference type="Pfam" id="PF01094">
    <property type="entry name" value="ANF_receptor"/>
    <property type="match status" value="2"/>
</dbReference>
<sequence>MNKWNIESTTLINTMITIWKQRLTSIDIDVKIFVANFGNKYHHHYYELYEYGYKSYDDHGSNLFGSFTYIGHNNHEYQHQQQQQQQQQQKYYCNDDDLSSMEYNLQQQKCCKFVFGTYVAIIIIVSADHIYQNSQQQQQQQQQHDKRNRCRRFIESMSIYNIKFTSIFVNDCCVVSNNSIICIHFKYSILSSSSSSSSSSLMLLQMEYILLIMLMQLLCYWQHVIRRSQTSSSSSSSVLIIADTELINIEPNNNKTMCLLWYYDSVDSINYNDDDDDDNKCLNRQNNFQQKLKKFSLPSLFSLLWSKDQYQHQPNNSDQYQWQRSSMPIDSCQQQKQQHQLQPLVPTYFSIHINIIIIIIINLIYSIYLKCFQFLYQYHDHKSSLLSQKLYRSSPKRTIYTNKKTNNDHIIIIIIMMAILSLIIYPIPIVRGQHAKQVATIPGQLVIGALFSIREQPTLRAAQTRTCGEVREQYGIHRVEAAFQTIDTINNDTNILPNITLGIEIRDSCWYSAIALEQSIEFIRDAMAASEEKAYGSSSSSSSSSLSSSFFRPGSVYSVHDDDHLLSSTTHNNNDDDNNNNNNNNDDDDDDDDSSSKQPRILGLFPASPFSGSPQRFNVSTPCPKATKKAKNIVGVVGPASSTNTIQVQNLLQLFNIPQIGYSATSKELSGKNFFKFFLRVVPSDHHQAQVVSSLFRYYNWTYISVVYTDGSYGSGLMEIFKTNAQDVGICIAYMESIPPNGDDESLLEFKNAKVVACFCEGSSVRALLQAKRRLNVTTEFMLVGSDGWSDRPDVVKGLEKEAQGSVTVRIYSPIVEEFDDHYFKLNPLANHRNPWFREFWEAKFNCSLRNLTGQVIVHPNNVTFTKQCTGDESLQDFVVRRKPRYKQDNKMSFVVKAIWTMAHGLHNMQKSLCKNVTGLCNEMLPVNGSILLWNLNNARFRWKDEIVEFDENGDPPGRYDIINYQELKKGEYDYVQVGEWNSDSNLSIYRPIQWPREREMVIQSNYTEIKVLNKHTSIPESVCSKPCPKGQAKNIQSDSVKCCWICVPCRENEYLTSEEKCKPCKIGTWPNENLTGCTPIPIEFIRWTDTWSLVAMTISLIGFIITLFTMIVFIKHNDTPMVKASTRELSYIIMFGMFLCHSTTFALIAKPTKLTCYITRILPGLSFAIMYGSLVTKTNRIARILAGSKKRIITKKPRFMSATAQVVITWLLVSVEVGIIITILVREPADKMLKYPTLDRVVLTCNTKVLGISAPLGFDFVLIGFCTLYAIKTRNVPENFNEAKFIGFTMYTTLVIWIAFVPIYYNSDENLYIILFKPEKNNRSYFTTAKNVRCHIGYMQAATSTTTSTIQSQPTATSAVSRHSSHSASDFSLESPRNHSIDVCYRKPVSEISTVHNQYYTTPSYSGTHLNHTKIPQRRNGHVKKGFFSRLRISKQDKIAANVAEHIRAVRAAEALDRQTARGRRFHATSQSFSEKHEEPTTTTTTATSMIGNEPTTTRQEDTVGILSRQDTATRRIRIIHLLRRTFGEELEKLPQFSALVNCLKYECSHTFTECAVQTGNGGNGNNGMDTLRRRLTSIPADVNLLQQQQHENGFSSK</sequence>
<feature type="transmembrane region" description="Helical" evidence="13">
    <location>
        <begin position="410"/>
        <end position="427"/>
    </location>
</feature>
<keyword evidence="6" id="KW-0297">G-protein coupled receptor</keyword>
<feature type="transmembrane region" description="Helical" evidence="13">
    <location>
        <begin position="1092"/>
        <end position="1115"/>
    </location>
</feature>
<dbReference type="InterPro" id="IPR001828">
    <property type="entry name" value="ANF_lig-bd_rcpt"/>
</dbReference>
<dbReference type="InterPro" id="IPR028082">
    <property type="entry name" value="Peripla_BP_I"/>
</dbReference>
<keyword evidence="7 13" id="KW-0472">Membrane</keyword>
<evidence type="ECO:0000313" key="16">
    <source>
        <dbReference type="Proteomes" id="UP000790347"/>
    </source>
</evidence>
<evidence type="ECO:0000256" key="8">
    <source>
        <dbReference type="ARBA" id="ARBA00023170"/>
    </source>
</evidence>
<dbReference type="PRINTS" id="PR00248">
    <property type="entry name" value="GPCRMGR"/>
</dbReference>
<reference evidence="15" key="1">
    <citation type="submission" date="2013-05" db="EMBL/GenBank/DDBJ databases">
        <authorList>
            <person name="Yim A.K.Y."/>
            <person name="Chan T.F."/>
            <person name="Ji K.M."/>
            <person name="Liu X.Y."/>
            <person name="Zhou J.W."/>
            <person name="Li R.Q."/>
            <person name="Yang K.Y."/>
            <person name="Li J."/>
            <person name="Li M."/>
            <person name="Law P.T.W."/>
            <person name="Wu Y.L."/>
            <person name="Cai Z.L."/>
            <person name="Qin H."/>
            <person name="Bao Y."/>
            <person name="Leung R.K.K."/>
            <person name="Ng P.K.S."/>
            <person name="Zou J."/>
            <person name="Zhong X.J."/>
            <person name="Ran P.X."/>
            <person name="Zhong N.S."/>
            <person name="Liu Z.G."/>
            <person name="Tsui S.K.W."/>
        </authorList>
    </citation>
    <scope>NUCLEOTIDE SEQUENCE</scope>
    <source>
        <strain evidence="15">Derf</strain>
        <tissue evidence="15">Whole organism</tissue>
    </source>
</reference>
<keyword evidence="5 13" id="KW-1133">Transmembrane helix</keyword>
<organism evidence="15 16">
    <name type="scientific">Dermatophagoides farinae</name>
    <name type="common">American house dust mite</name>
    <dbReference type="NCBI Taxonomy" id="6954"/>
    <lineage>
        <taxon>Eukaryota</taxon>
        <taxon>Metazoa</taxon>
        <taxon>Ecdysozoa</taxon>
        <taxon>Arthropoda</taxon>
        <taxon>Chelicerata</taxon>
        <taxon>Arachnida</taxon>
        <taxon>Acari</taxon>
        <taxon>Acariformes</taxon>
        <taxon>Sarcoptiformes</taxon>
        <taxon>Astigmata</taxon>
        <taxon>Psoroptidia</taxon>
        <taxon>Analgoidea</taxon>
        <taxon>Pyroglyphidae</taxon>
        <taxon>Dermatophagoidinae</taxon>
        <taxon>Dermatophagoides</taxon>
    </lineage>
</organism>
<feature type="region of interest" description="Disordered" evidence="12">
    <location>
        <begin position="1462"/>
        <end position="1501"/>
    </location>
</feature>
<feature type="transmembrane region" description="Helical" evidence="13">
    <location>
        <begin position="1284"/>
        <end position="1306"/>
    </location>
</feature>
<keyword evidence="3" id="KW-1003">Cell membrane</keyword>
<feature type="transmembrane region" description="Helical" evidence="13">
    <location>
        <begin position="1130"/>
        <end position="1150"/>
    </location>
</feature>
<evidence type="ECO:0000256" key="13">
    <source>
        <dbReference type="SAM" id="Phobius"/>
    </source>
</evidence>
<name>A0A922L3D4_DERFA</name>
<dbReference type="PANTHER" id="PTHR24060">
    <property type="entry name" value="METABOTROPIC GLUTAMATE RECEPTOR"/>
    <property type="match status" value="1"/>
</dbReference>
<feature type="region of interest" description="Disordered" evidence="12">
    <location>
        <begin position="562"/>
        <end position="598"/>
    </location>
</feature>
<dbReference type="PRINTS" id="PR00593">
    <property type="entry name" value="MTABOTROPICR"/>
</dbReference>
<evidence type="ECO:0000256" key="6">
    <source>
        <dbReference type="ARBA" id="ARBA00023040"/>
    </source>
</evidence>
<feature type="transmembrane region" description="Helical" evidence="13">
    <location>
        <begin position="1250"/>
        <end position="1272"/>
    </location>
</feature>
<comment type="function">
    <text evidence="11">G-protein coupled receptor for glutamate. Ligand binding causes a conformation change that triggers signaling via guanine nucleotide-binding proteins (G proteins) and modulates the activity of down-stream effectors.</text>
</comment>
<dbReference type="GO" id="GO:0005886">
    <property type="term" value="C:plasma membrane"/>
    <property type="evidence" value="ECO:0007669"/>
    <property type="project" value="UniProtKB-SubCell"/>
</dbReference>
<keyword evidence="4 13" id="KW-0812">Transmembrane</keyword>
<gene>
    <name evidence="15" type="primary">GRM1_1</name>
    <name evidence="15" type="ORF">DERF_010277</name>
</gene>
<dbReference type="InterPro" id="IPR011500">
    <property type="entry name" value="GPCR_3_9-Cys_dom"/>
</dbReference>
<evidence type="ECO:0000256" key="4">
    <source>
        <dbReference type="ARBA" id="ARBA00022692"/>
    </source>
</evidence>
<keyword evidence="16" id="KW-1185">Reference proteome</keyword>
<evidence type="ECO:0000256" key="1">
    <source>
        <dbReference type="ARBA" id="ARBA00004651"/>
    </source>
</evidence>
<evidence type="ECO:0000259" key="14">
    <source>
        <dbReference type="PROSITE" id="PS50259"/>
    </source>
</evidence>
<dbReference type="CDD" id="cd15285">
    <property type="entry name" value="7tmC_mGluR_group1"/>
    <property type="match status" value="1"/>
</dbReference>
<feature type="compositionally biased region" description="Polar residues" evidence="12">
    <location>
        <begin position="1490"/>
        <end position="1499"/>
    </location>
</feature>
<dbReference type="GO" id="GO:0004930">
    <property type="term" value="F:G protein-coupled receptor activity"/>
    <property type="evidence" value="ECO:0007669"/>
    <property type="project" value="UniProtKB-KW"/>
</dbReference>
<evidence type="ECO:0000256" key="10">
    <source>
        <dbReference type="ARBA" id="ARBA00023224"/>
    </source>
</evidence>
<feature type="transmembrane region" description="Helical" evidence="13">
    <location>
        <begin position="348"/>
        <end position="368"/>
    </location>
</feature>
<dbReference type="InterPro" id="IPR000162">
    <property type="entry name" value="GPCR_3_mtglu_rcpt"/>
</dbReference>
<dbReference type="InterPro" id="IPR017978">
    <property type="entry name" value="GPCR_3_C"/>
</dbReference>
<dbReference type="SUPFAM" id="SSF53822">
    <property type="entry name" value="Periplasmic binding protein-like I"/>
    <property type="match status" value="2"/>
</dbReference>
<evidence type="ECO:0000313" key="15">
    <source>
        <dbReference type="EMBL" id="KAH9511851.1"/>
    </source>
</evidence>
<dbReference type="PROSITE" id="PS00981">
    <property type="entry name" value="G_PROTEIN_RECEP_F3_3"/>
    <property type="match status" value="1"/>
</dbReference>
<dbReference type="Gene3D" id="2.10.50.30">
    <property type="entry name" value="GPCR, family 3, nine cysteines domain"/>
    <property type="match status" value="1"/>
</dbReference>
<dbReference type="EMBL" id="ASGP02000004">
    <property type="protein sequence ID" value="KAH9511851.1"/>
    <property type="molecule type" value="Genomic_DNA"/>
</dbReference>
<dbReference type="Pfam" id="PF00003">
    <property type="entry name" value="7tm_3"/>
    <property type="match status" value="1"/>
</dbReference>
<reference evidence="15" key="2">
    <citation type="journal article" date="2022" name="Res Sq">
        <title>Comparative Genomics Reveals Insights into the Divergent Evolution of Astigmatic Mites and Household Pest Adaptations.</title>
        <authorList>
            <person name="Xiong Q."/>
            <person name="Wan A.T.-Y."/>
            <person name="Liu X.-Y."/>
            <person name="Fung C.S.-H."/>
            <person name="Xiao X."/>
            <person name="Malainual N."/>
            <person name="Hou J."/>
            <person name="Wang L."/>
            <person name="Wang M."/>
            <person name="Yang K."/>
            <person name="Cui Y."/>
            <person name="Leung E."/>
            <person name="Nong W."/>
            <person name="Shin S.-K."/>
            <person name="Au S."/>
            <person name="Jeong K.Y."/>
            <person name="Chew F.T."/>
            <person name="Hui J."/>
            <person name="Leung T.F."/>
            <person name="Tungtrongchitr A."/>
            <person name="Zhong N."/>
            <person name="Liu Z."/>
            <person name="Tsui S."/>
        </authorList>
    </citation>
    <scope>NUCLEOTIDE SEQUENCE</scope>
    <source>
        <strain evidence="15">Derf</strain>
        <tissue evidence="15">Whole organism</tissue>
    </source>
</reference>
<protein>
    <submittedName>
        <fullName evidence="15">Metabotropic glutamate receptor 1</fullName>
    </submittedName>
</protein>
<dbReference type="InterPro" id="IPR017979">
    <property type="entry name" value="GPCR_3_CS"/>
</dbReference>
<evidence type="ECO:0000256" key="3">
    <source>
        <dbReference type="ARBA" id="ARBA00022475"/>
    </source>
</evidence>
<feature type="transmembrane region" description="Helical" evidence="13">
    <location>
        <begin position="1200"/>
        <end position="1226"/>
    </location>
</feature>
<evidence type="ECO:0000256" key="5">
    <source>
        <dbReference type="ARBA" id="ARBA00022989"/>
    </source>
</evidence>
<keyword evidence="8 15" id="KW-0675">Receptor</keyword>
<evidence type="ECO:0000256" key="12">
    <source>
        <dbReference type="SAM" id="MobiDB-lite"/>
    </source>
</evidence>
<comment type="similarity">
    <text evidence="2">Belongs to the G-protein coupled receptor 3 family.</text>
</comment>
<dbReference type="Gene3D" id="3.40.50.2300">
    <property type="match status" value="2"/>
</dbReference>
<comment type="subcellular location">
    <subcellularLocation>
        <location evidence="1">Cell membrane</location>
        <topology evidence="1">Multi-pass membrane protein</topology>
    </subcellularLocation>
</comment>
<dbReference type="PROSITE" id="PS50259">
    <property type="entry name" value="G_PROTEIN_RECEP_F3_4"/>
    <property type="match status" value="1"/>
</dbReference>
<accession>A0A922L3D4</accession>
<proteinExistence type="inferred from homology"/>
<dbReference type="InterPro" id="IPR038550">
    <property type="entry name" value="GPCR_3_9-Cys_sf"/>
</dbReference>
<evidence type="ECO:0000256" key="2">
    <source>
        <dbReference type="ARBA" id="ARBA00007242"/>
    </source>
</evidence>
<dbReference type="Pfam" id="PF07562">
    <property type="entry name" value="NCD3G"/>
    <property type="match status" value="1"/>
</dbReference>
<evidence type="ECO:0000256" key="9">
    <source>
        <dbReference type="ARBA" id="ARBA00023180"/>
    </source>
</evidence>
<feature type="domain" description="G-protein coupled receptors family 3 profile" evidence="14">
    <location>
        <begin position="1092"/>
        <end position="1311"/>
    </location>
</feature>
<feature type="region of interest" description="Disordered" evidence="12">
    <location>
        <begin position="1348"/>
        <end position="1376"/>
    </location>
</feature>
<evidence type="ECO:0000256" key="11">
    <source>
        <dbReference type="ARBA" id="ARBA00054813"/>
    </source>
</evidence>
<feature type="transmembrane region" description="Helical" evidence="13">
    <location>
        <begin position="1162"/>
        <end position="1179"/>
    </location>
</feature>